<dbReference type="Proteomes" id="UP000504635">
    <property type="component" value="Unplaced"/>
</dbReference>
<dbReference type="KEGG" id="soy:115880769"/>
<dbReference type="OrthoDB" id="676979at2759"/>
<evidence type="ECO:0000256" key="1">
    <source>
        <dbReference type="ARBA" id="ARBA00022614"/>
    </source>
</evidence>
<dbReference type="PANTHER" id="PTHR24366:SF161">
    <property type="entry name" value="TIR DOMAIN-CONTAINING PROTEIN"/>
    <property type="match status" value="1"/>
</dbReference>
<dbReference type="GeneID" id="115880769"/>
<proteinExistence type="predicted"/>
<evidence type="ECO:0000313" key="5">
    <source>
        <dbReference type="RefSeq" id="XP_030753913.1"/>
    </source>
</evidence>
<accession>A0A6J2XQX4</accession>
<dbReference type="AlphaFoldDB" id="A0A6J2XQX4"/>
<evidence type="ECO:0000256" key="2">
    <source>
        <dbReference type="ARBA" id="ARBA00022729"/>
    </source>
</evidence>
<protein>
    <submittedName>
        <fullName evidence="5">Slit homolog 2 protein-like</fullName>
    </submittedName>
</protein>
<keyword evidence="3" id="KW-0677">Repeat</keyword>
<dbReference type="RefSeq" id="XP_030753913.1">
    <property type="nucleotide sequence ID" value="XM_030898053.1"/>
</dbReference>
<keyword evidence="4" id="KW-1185">Reference proteome</keyword>
<evidence type="ECO:0000313" key="4">
    <source>
        <dbReference type="Proteomes" id="UP000504635"/>
    </source>
</evidence>
<dbReference type="InParanoid" id="A0A6J2XQX4"/>
<name>A0A6J2XQX4_SITOR</name>
<dbReference type="Gene3D" id="3.80.10.10">
    <property type="entry name" value="Ribonuclease Inhibitor"/>
    <property type="match status" value="1"/>
</dbReference>
<dbReference type="SUPFAM" id="SSF52058">
    <property type="entry name" value="L domain-like"/>
    <property type="match status" value="1"/>
</dbReference>
<dbReference type="PANTHER" id="PTHR24366">
    <property type="entry name" value="IG(IMMUNOGLOBULIN) AND LRR(LEUCINE RICH REPEAT) DOMAINS"/>
    <property type="match status" value="1"/>
</dbReference>
<gene>
    <name evidence="5" type="primary">LOC115880769</name>
</gene>
<evidence type="ECO:0000256" key="3">
    <source>
        <dbReference type="ARBA" id="ARBA00022737"/>
    </source>
</evidence>
<keyword evidence="1" id="KW-0433">Leucine-rich repeat</keyword>
<keyword evidence="2" id="KW-0732">Signal</keyword>
<reference evidence="5" key="1">
    <citation type="submission" date="2025-08" db="UniProtKB">
        <authorList>
            <consortium name="RefSeq"/>
        </authorList>
    </citation>
    <scope>IDENTIFICATION</scope>
    <source>
        <tissue evidence="5">Gonads</tissue>
    </source>
</reference>
<sequence length="188" mass="21687">MLTRISMQNNSLKTLPKDAFTNLIGTKSYGKVKLTINLIFSYNRINTIDRNAFRGLKNINNLWLDNNKLIDWNGKLLDGVEVDNLRIGHNLITCFKDDLDGIIKAEITHLDNNPYDCDCLEKIKIWAKKNDKSVDIFHSDMDCRIKRMRGKIDGLKDLLGKTNTDKSKEETTLRNLVNVEDEVEVLFK</sequence>
<dbReference type="InterPro" id="IPR032675">
    <property type="entry name" value="LRR_dom_sf"/>
</dbReference>
<organism evidence="4 5">
    <name type="scientific">Sitophilus oryzae</name>
    <name type="common">Rice weevil</name>
    <name type="synonym">Curculio oryzae</name>
    <dbReference type="NCBI Taxonomy" id="7048"/>
    <lineage>
        <taxon>Eukaryota</taxon>
        <taxon>Metazoa</taxon>
        <taxon>Ecdysozoa</taxon>
        <taxon>Arthropoda</taxon>
        <taxon>Hexapoda</taxon>
        <taxon>Insecta</taxon>
        <taxon>Pterygota</taxon>
        <taxon>Neoptera</taxon>
        <taxon>Endopterygota</taxon>
        <taxon>Coleoptera</taxon>
        <taxon>Polyphaga</taxon>
        <taxon>Cucujiformia</taxon>
        <taxon>Curculionidae</taxon>
        <taxon>Dryophthorinae</taxon>
        <taxon>Sitophilus</taxon>
    </lineage>
</organism>